<feature type="domain" description="Fibrinogen C-terminal" evidence="8">
    <location>
        <begin position="239"/>
        <end position="460"/>
    </location>
</feature>
<proteinExistence type="predicted"/>
<sequence>MKVKLTLAALALCMAVLMEAAAGFPGFERKAKENKVQYASWDEVNVIAHGLLQLGHGLKEHVDKTKGQIKDITAKLSSFNGTVAELSRQTQTLQEEGEVLKARARGLEERESLVLSVSAELKQRAEQMEKEEGRVRQLEGKVDGLLRAQGSGLSNASVSSSSSSSSDIHTVQKLLEAQNRRIDELVERIKQQQDKLDKQNGRIRNLQSQLEQWKAASPKLRTILRHKEEETQNTSTEQADSSELPADCHMLFLRGQRLSGVYKIQPQASQPFQAYCEMTAEGGWTVIQRRQDGAVDFDQLWQAYKNGFGTLHGEFWLGLEQIHALSRQGGYVLQVQLTDWNNQAQSVEYSFRLGGEESSYTLHLREGAPGNLENALSTDSSGLPFSTRDRDSDLKPDINCAKHLTGGWWFSNCGRANLNGKYFSSIPRQRHARKQGMFWKTWRGRYYPLKSTVMKIAPVEKDYNSS</sequence>
<feature type="region of interest" description="Disordered" evidence="6">
    <location>
        <begin position="371"/>
        <end position="390"/>
    </location>
</feature>
<feature type="signal peptide" evidence="7">
    <location>
        <begin position="1"/>
        <end position="23"/>
    </location>
</feature>
<dbReference type="GO" id="GO:0030674">
    <property type="term" value="F:protein-macromolecule adaptor activity"/>
    <property type="evidence" value="ECO:0007669"/>
    <property type="project" value="TreeGrafter"/>
</dbReference>
<dbReference type="AlphaFoldDB" id="A0AAD8CUF8"/>
<dbReference type="Gene3D" id="3.90.215.10">
    <property type="entry name" value="Gamma Fibrinogen, chain A, domain 1"/>
    <property type="match status" value="1"/>
</dbReference>
<evidence type="ECO:0000256" key="2">
    <source>
        <dbReference type="ARBA" id="ARBA00022525"/>
    </source>
</evidence>
<dbReference type="CDD" id="cd00087">
    <property type="entry name" value="FReD"/>
    <property type="match status" value="1"/>
</dbReference>
<evidence type="ECO:0000256" key="7">
    <source>
        <dbReference type="SAM" id="SignalP"/>
    </source>
</evidence>
<dbReference type="SMART" id="SM00186">
    <property type="entry name" value="FBG"/>
    <property type="match status" value="1"/>
</dbReference>
<keyword evidence="7" id="KW-0732">Signal</keyword>
<keyword evidence="2" id="KW-0964">Secreted</keyword>
<evidence type="ECO:0000256" key="1">
    <source>
        <dbReference type="ARBA" id="ARBA00004613"/>
    </source>
</evidence>
<evidence type="ECO:0000259" key="8">
    <source>
        <dbReference type="PROSITE" id="PS51406"/>
    </source>
</evidence>
<keyword evidence="4" id="KW-0325">Glycoprotein</keyword>
<comment type="caution">
    <text evidence="9">The sequence shown here is derived from an EMBL/GenBank/DDBJ whole genome shotgun (WGS) entry which is preliminary data.</text>
</comment>
<evidence type="ECO:0000313" key="9">
    <source>
        <dbReference type="EMBL" id="KAK1156996.1"/>
    </source>
</evidence>
<dbReference type="InterPro" id="IPR002181">
    <property type="entry name" value="Fibrinogen_a/b/g_C_dom"/>
</dbReference>
<reference evidence="9" key="1">
    <citation type="submission" date="2022-02" db="EMBL/GenBank/DDBJ databases">
        <title>Atlantic sturgeon de novo genome assembly.</title>
        <authorList>
            <person name="Stock M."/>
            <person name="Klopp C."/>
            <person name="Guiguen Y."/>
            <person name="Cabau C."/>
            <person name="Parinello H."/>
            <person name="Santidrian Yebra-Pimentel E."/>
            <person name="Kuhl H."/>
            <person name="Dirks R.P."/>
            <person name="Guessner J."/>
            <person name="Wuertz S."/>
            <person name="Du K."/>
            <person name="Schartl M."/>
        </authorList>
    </citation>
    <scope>NUCLEOTIDE SEQUENCE</scope>
    <source>
        <strain evidence="9">STURGEONOMICS-FGT-2020</strain>
        <tissue evidence="9">Whole blood</tissue>
    </source>
</reference>
<feature type="coiled-coil region" evidence="5">
    <location>
        <begin position="83"/>
        <end position="216"/>
    </location>
</feature>
<evidence type="ECO:0000256" key="5">
    <source>
        <dbReference type="SAM" id="Coils"/>
    </source>
</evidence>
<dbReference type="GO" id="GO:0005201">
    <property type="term" value="F:extracellular matrix structural constituent"/>
    <property type="evidence" value="ECO:0007669"/>
    <property type="project" value="TreeGrafter"/>
</dbReference>
<dbReference type="PROSITE" id="PS00514">
    <property type="entry name" value="FIBRINOGEN_C_1"/>
    <property type="match status" value="1"/>
</dbReference>
<dbReference type="NCBIfam" id="NF040941">
    <property type="entry name" value="GGGWT_bact"/>
    <property type="match status" value="1"/>
</dbReference>
<feature type="compositionally biased region" description="Polar residues" evidence="6">
    <location>
        <begin position="374"/>
        <end position="384"/>
    </location>
</feature>
<keyword evidence="3" id="KW-1015">Disulfide bond</keyword>
<comment type="subcellular location">
    <subcellularLocation>
        <location evidence="1">Secreted</location>
    </subcellularLocation>
</comment>
<keyword evidence="5" id="KW-0175">Coiled coil</keyword>
<accession>A0AAD8CUF8</accession>
<dbReference type="PROSITE" id="PS51406">
    <property type="entry name" value="FIBRINOGEN_C_2"/>
    <property type="match status" value="1"/>
</dbReference>
<name>A0AAD8CUF8_ACIOX</name>
<keyword evidence="10" id="KW-1185">Reference proteome</keyword>
<dbReference type="GO" id="GO:0005577">
    <property type="term" value="C:fibrinogen complex"/>
    <property type="evidence" value="ECO:0007669"/>
    <property type="project" value="TreeGrafter"/>
</dbReference>
<dbReference type="GO" id="GO:0072377">
    <property type="term" value="P:blood coagulation, common pathway"/>
    <property type="evidence" value="ECO:0007669"/>
    <property type="project" value="TreeGrafter"/>
</dbReference>
<evidence type="ECO:0000256" key="4">
    <source>
        <dbReference type="ARBA" id="ARBA00023180"/>
    </source>
</evidence>
<dbReference type="GO" id="GO:0034116">
    <property type="term" value="P:positive regulation of heterotypic cell-cell adhesion"/>
    <property type="evidence" value="ECO:0007669"/>
    <property type="project" value="TreeGrafter"/>
</dbReference>
<dbReference type="GO" id="GO:0042730">
    <property type="term" value="P:fibrinolysis"/>
    <property type="evidence" value="ECO:0007669"/>
    <property type="project" value="TreeGrafter"/>
</dbReference>
<organism evidence="9 10">
    <name type="scientific">Acipenser oxyrinchus oxyrinchus</name>
    <dbReference type="NCBI Taxonomy" id="40147"/>
    <lineage>
        <taxon>Eukaryota</taxon>
        <taxon>Metazoa</taxon>
        <taxon>Chordata</taxon>
        <taxon>Craniata</taxon>
        <taxon>Vertebrata</taxon>
        <taxon>Euteleostomi</taxon>
        <taxon>Actinopterygii</taxon>
        <taxon>Chondrostei</taxon>
        <taxon>Acipenseriformes</taxon>
        <taxon>Acipenseridae</taxon>
        <taxon>Acipenser</taxon>
    </lineage>
</organism>
<dbReference type="InterPro" id="IPR037579">
    <property type="entry name" value="FIB_ANG-like"/>
</dbReference>
<evidence type="ECO:0000256" key="3">
    <source>
        <dbReference type="ARBA" id="ARBA00023157"/>
    </source>
</evidence>
<dbReference type="InterPro" id="IPR020837">
    <property type="entry name" value="Fibrinogen_CS"/>
</dbReference>
<dbReference type="PANTHER" id="PTHR47221:SF5">
    <property type="entry name" value="FIBRINOGEN C-TERMINAL DOMAIN-CONTAINING PROTEIN"/>
    <property type="match status" value="1"/>
</dbReference>
<dbReference type="Proteomes" id="UP001230051">
    <property type="component" value="Unassembled WGS sequence"/>
</dbReference>
<dbReference type="SUPFAM" id="SSF56496">
    <property type="entry name" value="Fibrinogen C-terminal domain-like"/>
    <property type="match status" value="1"/>
</dbReference>
<dbReference type="EMBL" id="JAGXEW010000026">
    <property type="protein sequence ID" value="KAK1156996.1"/>
    <property type="molecule type" value="Genomic_DNA"/>
</dbReference>
<evidence type="ECO:0000256" key="6">
    <source>
        <dbReference type="SAM" id="MobiDB-lite"/>
    </source>
</evidence>
<gene>
    <name evidence="9" type="primary">ANGPTL4</name>
    <name evidence="9" type="ORF">AOXY_G24553</name>
</gene>
<evidence type="ECO:0000313" key="10">
    <source>
        <dbReference type="Proteomes" id="UP001230051"/>
    </source>
</evidence>
<feature type="chain" id="PRO_5042209427" evidence="7">
    <location>
        <begin position="24"/>
        <end position="466"/>
    </location>
</feature>
<dbReference type="InterPro" id="IPR014716">
    <property type="entry name" value="Fibrinogen_a/b/g_C_1"/>
</dbReference>
<dbReference type="Pfam" id="PF00147">
    <property type="entry name" value="Fibrinogen_C"/>
    <property type="match status" value="1"/>
</dbReference>
<dbReference type="GO" id="GO:0070527">
    <property type="term" value="P:platelet aggregation"/>
    <property type="evidence" value="ECO:0007669"/>
    <property type="project" value="TreeGrafter"/>
</dbReference>
<dbReference type="InterPro" id="IPR036056">
    <property type="entry name" value="Fibrinogen-like_C"/>
</dbReference>
<dbReference type="PANTHER" id="PTHR47221">
    <property type="entry name" value="FIBRINOGEN ALPHA CHAIN"/>
    <property type="match status" value="1"/>
</dbReference>
<protein>
    <submittedName>
        <fullName evidence="9">Angiopoietin-related protein 4-like</fullName>
    </submittedName>
</protein>